<dbReference type="Proteomes" id="UP001595925">
    <property type="component" value="Unassembled WGS sequence"/>
</dbReference>
<name>A0ABD5QMY7_9EURY</name>
<dbReference type="PANTHER" id="PTHR35902">
    <property type="entry name" value="S-LAYER DOMAIN-LIKE PROTEIN-RELATED"/>
    <property type="match status" value="1"/>
</dbReference>
<evidence type="ECO:0000256" key="1">
    <source>
        <dbReference type="SAM" id="MobiDB-lite"/>
    </source>
</evidence>
<feature type="compositionally biased region" description="Basic and acidic residues" evidence="1">
    <location>
        <begin position="87"/>
        <end position="101"/>
    </location>
</feature>
<feature type="compositionally biased region" description="Acidic residues" evidence="1">
    <location>
        <begin position="34"/>
        <end position="50"/>
    </location>
</feature>
<evidence type="ECO:0000313" key="4">
    <source>
        <dbReference type="Proteomes" id="UP001595925"/>
    </source>
</evidence>
<dbReference type="AlphaFoldDB" id="A0ABD5QMY7"/>
<keyword evidence="2" id="KW-0472">Membrane</keyword>
<dbReference type="PANTHER" id="PTHR35902:SF3">
    <property type="entry name" value="NPCBM-ASSOCIATED, NEW3 DOMAIN OF ALPHA-GALACTOSIDASE"/>
    <property type="match status" value="1"/>
</dbReference>
<reference evidence="3 4" key="1">
    <citation type="journal article" date="2019" name="Int. J. Syst. Evol. Microbiol.">
        <title>The Global Catalogue of Microorganisms (GCM) 10K type strain sequencing project: providing services to taxonomists for standard genome sequencing and annotation.</title>
        <authorList>
            <consortium name="The Broad Institute Genomics Platform"/>
            <consortium name="The Broad Institute Genome Sequencing Center for Infectious Disease"/>
            <person name="Wu L."/>
            <person name="Ma J."/>
        </authorList>
    </citation>
    <scope>NUCLEOTIDE SEQUENCE [LARGE SCALE GENOMIC DNA]</scope>
    <source>
        <strain evidence="3 4">CGMCC 1.15824</strain>
    </source>
</reference>
<protein>
    <submittedName>
        <fullName evidence="3">COG1361 S-layer family protein</fullName>
    </submittedName>
</protein>
<keyword evidence="2" id="KW-0812">Transmembrane</keyword>
<feature type="region of interest" description="Disordered" evidence="1">
    <location>
        <begin position="17"/>
        <end position="112"/>
    </location>
</feature>
<comment type="caution">
    <text evidence="3">The sequence shown here is derived from an EMBL/GenBank/DDBJ whole genome shotgun (WGS) entry which is preliminary data.</text>
</comment>
<keyword evidence="2" id="KW-1133">Transmembrane helix</keyword>
<keyword evidence="4" id="KW-1185">Reference proteome</keyword>
<sequence length="369" mass="37918">MIAVLVLVLAVGTIAGAAGSELAPAGPADARQDDPEEPPDPSENESEGTAEADNGTTADGTEDDDQVDPGEQTDPSGPTEPVVPLEPEERAPIPGERREDGSPIPAFGPDENLTVSLADNHTIPADGVATATLEVRNTDDDEVTDIVVELRSMDPSVFFGSPAEPLATRTRYVGNLSAGETTAVGVDIGAADVEPGSYPVLATLQYEMGDGDATAVAGGPRPLSVEVREGLEFELATTNDSVPVDASATYEVTVRNDGEETATDVVATIETAPPVSSGPAAAAVGTLEPGESGSARFPIETDEDAVETTGSASVSLTYTTESGDRITAEPTPVAVRIVEEEDGGAESLAPFVAVGAVLALAAVWWWRRR</sequence>
<feature type="transmembrane region" description="Helical" evidence="2">
    <location>
        <begin position="348"/>
        <end position="366"/>
    </location>
</feature>
<gene>
    <name evidence="3" type="ORF">ACFPFO_22195</name>
</gene>
<organism evidence="3 4">
    <name type="scientific">Saliphagus infecundisoli</name>
    <dbReference type="NCBI Taxonomy" id="1849069"/>
    <lineage>
        <taxon>Archaea</taxon>
        <taxon>Methanobacteriati</taxon>
        <taxon>Methanobacteriota</taxon>
        <taxon>Stenosarchaea group</taxon>
        <taxon>Halobacteria</taxon>
        <taxon>Halobacteriales</taxon>
        <taxon>Natrialbaceae</taxon>
        <taxon>Saliphagus</taxon>
    </lineage>
</organism>
<evidence type="ECO:0000313" key="3">
    <source>
        <dbReference type="EMBL" id="MFC4990412.1"/>
    </source>
</evidence>
<evidence type="ECO:0000256" key="2">
    <source>
        <dbReference type="SAM" id="Phobius"/>
    </source>
</evidence>
<proteinExistence type="predicted"/>
<accession>A0ABD5QMY7</accession>
<dbReference type="RefSeq" id="WP_224828712.1">
    <property type="nucleotide sequence ID" value="NZ_JAIVEF010000009.1"/>
</dbReference>
<dbReference type="EMBL" id="JBHSJG010000072">
    <property type="protein sequence ID" value="MFC4990412.1"/>
    <property type="molecule type" value="Genomic_DNA"/>
</dbReference>